<evidence type="ECO:0000256" key="6">
    <source>
        <dbReference type="ARBA" id="ARBA00029491"/>
    </source>
</evidence>
<evidence type="ECO:0000256" key="2">
    <source>
        <dbReference type="ARBA" id="ARBA00022428"/>
    </source>
</evidence>
<dbReference type="InterPro" id="IPR029017">
    <property type="entry name" value="Enolase-like_N"/>
</dbReference>
<dbReference type="AlphaFoldDB" id="A0A6A8DJT1"/>
<dbReference type="SUPFAM" id="SSF51604">
    <property type="entry name" value="Enolase C-terminal domain-like"/>
    <property type="match status" value="1"/>
</dbReference>
<protein>
    <recommendedName>
        <fullName evidence="6 7">o-succinylbenzoate synthase</fullName>
        <shortName evidence="7">OSB synthase</shortName>
        <shortName evidence="7">OSBS</shortName>
        <ecNumber evidence="6 7">4.2.1.113</ecNumber>
    </recommendedName>
    <alternativeName>
        <fullName evidence="7">4-(2'-carboxyphenyl)-4-oxybutyric acid synthase</fullName>
    </alternativeName>
    <alternativeName>
        <fullName evidence="7">o-succinylbenzoic acid synthase</fullName>
    </alternativeName>
</protein>
<evidence type="ECO:0000256" key="3">
    <source>
        <dbReference type="ARBA" id="ARBA00022723"/>
    </source>
</evidence>
<dbReference type="GO" id="GO:0016854">
    <property type="term" value="F:racemase and epimerase activity"/>
    <property type="evidence" value="ECO:0007669"/>
    <property type="project" value="UniProtKB-ARBA"/>
</dbReference>
<dbReference type="Gene3D" id="3.30.390.10">
    <property type="entry name" value="Enolase-like, N-terminal domain"/>
    <property type="match status" value="1"/>
</dbReference>
<feature type="binding site" evidence="7">
    <location>
        <position position="239"/>
    </location>
    <ligand>
        <name>Mg(2+)</name>
        <dbReference type="ChEBI" id="CHEBI:18420"/>
    </ligand>
</feature>
<dbReference type="SFLD" id="SFLDF00009">
    <property type="entry name" value="o-succinylbenzoate_synthase"/>
    <property type="match status" value="1"/>
</dbReference>
<proteinExistence type="inferred from homology"/>
<dbReference type="CDD" id="cd03317">
    <property type="entry name" value="NAAAR"/>
    <property type="match status" value="1"/>
</dbReference>
<comment type="pathway">
    <text evidence="7">Quinol/quinone metabolism; menaquinone biosynthesis.</text>
</comment>
<organism evidence="9 10">
    <name type="scientific">Aquibacillus halophilus</name>
    <dbReference type="NCBI Taxonomy" id="930132"/>
    <lineage>
        <taxon>Bacteria</taxon>
        <taxon>Bacillati</taxon>
        <taxon>Bacillota</taxon>
        <taxon>Bacilli</taxon>
        <taxon>Bacillales</taxon>
        <taxon>Bacillaceae</taxon>
        <taxon>Aquibacillus</taxon>
    </lineage>
</organism>
<dbReference type="InterPro" id="IPR010197">
    <property type="entry name" value="OSBS/NAAAR"/>
</dbReference>
<dbReference type="Proteomes" id="UP000799092">
    <property type="component" value="Unassembled WGS sequence"/>
</dbReference>
<dbReference type="InterPro" id="IPR013341">
    <property type="entry name" value="Mandelate_racemase_N_dom"/>
</dbReference>
<keyword evidence="5 7" id="KW-0456">Lyase</keyword>
<dbReference type="EMBL" id="WJNG01000013">
    <property type="protein sequence ID" value="MRH44009.1"/>
    <property type="molecule type" value="Genomic_DNA"/>
</dbReference>
<dbReference type="EC" id="4.2.1.113" evidence="6 7"/>
<dbReference type="GO" id="GO:0009234">
    <property type="term" value="P:menaquinone biosynthetic process"/>
    <property type="evidence" value="ECO:0007669"/>
    <property type="project" value="UniProtKB-UniRule"/>
</dbReference>
<comment type="function">
    <text evidence="7">Converts 2-succinyl-6-hydroxy-2,4-cyclohexadiene-1-carboxylate (SHCHC) to 2-succinylbenzoate (OSB).</text>
</comment>
<dbReference type="UniPathway" id="UPA00079"/>
<evidence type="ECO:0000313" key="10">
    <source>
        <dbReference type="Proteomes" id="UP000799092"/>
    </source>
</evidence>
<comment type="cofactor">
    <cofactor evidence="1 7">
        <name>a divalent metal cation</name>
        <dbReference type="ChEBI" id="CHEBI:60240"/>
    </cofactor>
</comment>
<reference evidence="9" key="1">
    <citation type="submission" date="2019-11" db="EMBL/GenBank/DDBJ databases">
        <authorList>
            <person name="Li J."/>
        </authorList>
    </citation>
    <scope>NUCLEOTIDE SEQUENCE</scope>
    <source>
        <strain evidence="9">B6B</strain>
    </source>
</reference>
<feature type="active site" description="Proton donor" evidence="7">
    <location>
        <position position="164"/>
    </location>
</feature>
<dbReference type="PANTHER" id="PTHR48073:SF5">
    <property type="entry name" value="O-SUCCINYLBENZOATE SYNTHASE"/>
    <property type="match status" value="1"/>
</dbReference>
<accession>A0A6A8DJT1</accession>
<evidence type="ECO:0000256" key="4">
    <source>
        <dbReference type="ARBA" id="ARBA00022842"/>
    </source>
</evidence>
<dbReference type="HAMAP" id="MF_01933">
    <property type="entry name" value="MenC_2"/>
    <property type="match status" value="1"/>
</dbReference>
<dbReference type="UniPathway" id="UPA01057">
    <property type="reaction ID" value="UER00165"/>
</dbReference>
<dbReference type="SMART" id="SM00922">
    <property type="entry name" value="MR_MLE"/>
    <property type="match status" value="1"/>
</dbReference>
<keyword evidence="2 7" id="KW-0474">Menaquinone biosynthesis</keyword>
<feature type="binding site" evidence="7">
    <location>
        <position position="189"/>
    </location>
    <ligand>
        <name>Mg(2+)</name>
        <dbReference type="ChEBI" id="CHEBI:18420"/>
    </ligand>
</feature>
<dbReference type="InterPro" id="IPR029065">
    <property type="entry name" value="Enolase_C-like"/>
</dbReference>
<comment type="caution">
    <text evidence="9">The sequence shown here is derived from an EMBL/GenBank/DDBJ whole genome shotgun (WGS) entry which is preliminary data.</text>
</comment>
<dbReference type="Pfam" id="PF13378">
    <property type="entry name" value="MR_MLE_C"/>
    <property type="match status" value="1"/>
</dbReference>
<keyword evidence="10" id="KW-1185">Reference proteome</keyword>
<keyword evidence="3 7" id="KW-0479">Metal-binding</keyword>
<dbReference type="InterPro" id="IPR036849">
    <property type="entry name" value="Enolase-like_C_sf"/>
</dbReference>
<name>A0A6A8DJT1_9BACI</name>
<comment type="catalytic activity">
    <reaction evidence="7">
        <text>(1R,6R)-6-hydroxy-2-succinyl-cyclohexa-2,4-diene-1-carboxylate = 2-succinylbenzoate + H2O</text>
        <dbReference type="Rhea" id="RHEA:10196"/>
        <dbReference type="ChEBI" id="CHEBI:15377"/>
        <dbReference type="ChEBI" id="CHEBI:18325"/>
        <dbReference type="ChEBI" id="CHEBI:58689"/>
        <dbReference type="EC" id="4.2.1.113"/>
    </reaction>
</comment>
<dbReference type="SFLD" id="SFLDG00180">
    <property type="entry name" value="muconate_cycloisomerase"/>
    <property type="match status" value="1"/>
</dbReference>
<feature type="active site" description="Proton acceptor" evidence="7">
    <location>
        <position position="263"/>
    </location>
</feature>
<dbReference type="InterPro" id="IPR013342">
    <property type="entry name" value="Mandelate_racemase_C"/>
</dbReference>
<dbReference type="NCBIfam" id="TIGR01928">
    <property type="entry name" value="menC_lowGC_arch"/>
    <property type="match status" value="1"/>
</dbReference>
<feature type="binding site" evidence="7">
    <location>
        <position position="214"/>
    </location>
    <ligand>
        <name>Mg(2+)</name>
        <dbReference type="ChEBI" id="CHEBI:18420"/>
    </ligand>
</feature>
<gene>
    <name evidence="7 9" type="primary">menC</name>
    <name evidence="9" type="ORF">GH741_15305</name>
</gene>
<evidence type="ECO:0000259" key="8">
    <source>
        <dbReference type="SMART" id="SM00922"/>
    </source>
</evidence>
<dbReference type="SFLD" id="SFLDS00001">
    <property type="entry name" value="Enolase"/>
    <property type="match status" value="1"/>
</dbReference>
<dbReference type="Pfam" id="PF02746">
    <property type="entry name" value="MR_MLE_N"/>
    <property type="match status" value="1"/>
</dbReference>
<evidence type="ECO:0000256" key="5">
    <source>
        <dbReference type="ARBA" id="ARBA00023239"/>
    </source>
</evidence>
<evidence type="ECO:0000313" key="9">
    <source>
        <dbReference type="EMBL" id="MRH44009.1"/>
    </source>
</evidence>
<feature type="domain" description="Mandelate racemase/muconate lactonizing enzyme C-terminal" evidence="8">
    <location>
        <begin position="143"/>
        <end position="235"/>
    </location>
</feature>
<comment type="similarity">
    <text evidence="7">Belongs to the mandelate racemase/muconate lactonizing enzyme family. MenC type 2 subfamily.</text>
</comment>
<comment type="pathway">
    <text evidence="7">Quinol/quinone metabolism; 1,4-dihydroxy-2-naphthoate biosynthesis; 1,4-dihydroxy-2-naphthoate from chorismate: step 4/7.</text>
</comment>
<dbReference type="SUPFAM" id="SSF54826">
    <property type="entry name" value="Enolase N-terminal domain-like"/>
    <property type="match status" value="1"/>
</dbReference>
<dbReference type="PANTHER" id="PTHR48073">
    <property type="entry name" value="O-SUCCINYLBENZOATE SYNTHASE-RELATED"/>
    <property type="match status" value="1"/>
</dbReference>
<evidence type="ECO:0000256" key="1">
    <source>
        <dbReference type="ARBA" id="ARBA00001968"/>
    </source>
</evidence>
<evidence type="ECO:0000256" key="7">
    <source>
        <dbReference type="HAMAP-Rule" id="MF_01933"/>
    </source>
</evidence>
<dbReference type="GO" id="GO:0000287">
    <property type="term" value="F:magnesium ion binding"/>
    <property type="evidence" value="ECO:0007669"/>
    <property type="project" value="UniProtKB-UniRule"/>
</dbReference>
<dbReference type="Gene3D" id="3.20.20.120">
    <property type="entry name" value="Enolase-like C-terminal domain"/>
    <property type="match status" value="1"/>
</dbReference>
<dbReference type="InterPro" id="IPR047585">
    <property type="entry name" value="MenC"/>
</dbReference>
<keyword evidence="4 7" id="KW-0460">Magnesium</keyword>
<dbReference type="GO" id="GO:0043748">
    <property type="term" value="F:O-succinylbenzoate synthase activity"/>
    <property type="evidence" value="ECO:0007669"/>
    <property type="project" value="UniProtKB-EC"/>
</dbReference>
<sequence length="372" mass="41853">MFIKQVILHRLVMRLKNPFSTSFGTFQDKDFFVVEVVDQHGIQGFGESVAFPTPWYTEETVETSAHVMESFLIPLIFQTPLTHPDQVSECFQPVRRNNMAKAAIEGAVWDLFAKKDGVSLAKAIGGTKQKIDVGVSIGIQSSITELLHTIDHHVQEGYKRVKLKIKPSWDTQMLTEVRKHFPKLPLMVDANSAYTLKEIDHLKQLDMFDLQMIEQPLAHDDFIDHARLQSQLVTPICLDESIHTFSNAKTAIALGSCQIINIKLGRVGGITEAKKIHDYCASHSIPVWCGGMLEAGVGRAHSLALASLPQFIFPGDTSASNRYWEKDIIQPEVTMKNGMVQLPEEAGIGYPIDWQALEKYRIDKKVWNNTKN</sequence>